<dbReference type="Proteomes" id="UP001164250">
    <property type="component" value="Chromosome 7"/>
</dbReference>
<proteinExistence type="predicted"/>
<comment type="caution">
    <text evidence="1">The sequence shown here is derived from an EMBL/GenBank/DDBJ whole genome shotgun (WGS) entry which is preliminary data.</text>
</comment>
<keyword evidence="2" id="KW-1185">Reference proteome</keyword>
<organism evidence="1 2">
    <name type="scientific">Pistacia atlantica</name>
    <dbReference type="NCBI Taxonomy" id="434234"/>
    <lineage>
        <taxon>Eukaryota</taxon>
        <taxon>Viridiplantae</taxon>
        <taxon>Streptophyta</taxon>
        <taxon>Embryophyta</taxon>
        <taxon>Tracheophyta</taxon>
        <taxon>Spermatophyta</taxon>
        <taxon>Magnoliopsida</taxon>
        <taxon>eudicotyledons</taxon>
        <taxon>Gunneridae</taxon>
        <taxon>Pentapetalae</taxon>
        <taxon>rosids</taxon>
        <taxon>malvids</taxon>
        <taxon>Sapindales</taxon>
        <taxon>Anacardiaceae</taxon>
        <taxon>Pistacia</taxon>
    </lineage>
</organism>
<name>A0ACC1B367_9ROSI</name>
<evidence type="ECO:0000313" key="2">
    <source>
        <dbReference type="Proteomes" id="UP001164250"/>
    </source>
</evidence>
<evidence type="ECO:0000313" key="1">
    <source>
        <dbReference type="EMBL" id="KAJ0093388.1"/>
    </source>
</evidence>
<dbReference type="EMBL" id="CM047903">
    <property type="protein sequence ID" value="KAJ0093388.1"/>
    <property type="molecule type" value="Genomic_DNA"/>
</dbReference>
<reference evidence="2" key="1">
    <citation type="journal article" date="2023" name="G3 (Bethesda)">
        <title>Genome assembly and association tests identify interacting loci associated with vigor, precocity, and sex in interspecific pistachio rootstocks.</title>
        <authorList>
            <person name="Palmer W."/>
            <person name="Jacygrad E."/>
            <person name="Sagayaradj S."/>
            <person name="Cavanaugh K."/>
            <person name="Han R."/>
            <person name="Bertier L."/>
            <person name="Beede B."/>
            <person name="Kafkas S."/>
            <person name="Golino D."/>
            <person name="Preece J."/>
            <person name="Michelmore R."/>
        </authorList>
    </citation>
    <scope>NUCLEOTIDE SEQUENCE [LARGE SCALE GENOMIC DNA]</scope>
</reference>
<protein>
    <submittedName>
        <fullName evidence="1">Uncharacterized protein</fullName>
    </submittedName>
</protein>
<gene>
    <name evidence="1" type="ORF">Patl1_25157</name>
</gene>
<sequence length="373" mass="42282">MVLTEESSPTDDRLYQELKAFDESKAGVKGLVDIGITKLPRFFIRSQDHIAGETTGTQFTIPVVDLSDLEFRRDEAVSLVRRAAEEVGFFQVVNHGVAKEVLEKMLEGARAFHELPSEVKEEYYSREMKRKVKYVSNFDLYESKSANWRDTLFCVMGPQPLDPEELPLVCRDITMEYSRRVHKLGTSLLELLSEALGLKPDHLLNLECAKGHCLLSHYYPACPEPELTMGTTKHSDPDFLTILLQDDIGGLQIFHQNQWIDVPPVPGALVINIGDLLQASLIEGYQQLLISNDKFRSVEHRVLANHIGPRVSVACFLTLHFYPSTKIYGPVKELLSEQNPPVYRETTLQDFIAYYDSKGLDGNSALTHFKLLR</sequence>
<accession>A0ACC1B367</accession>